<dbReference type="EMBL" id="CP002955">
    <property type="protein sequence ID" value="AEL28116.1"/>
    <property type="molecule type" value="Genomic_DNA"/>
</dbReference>
<name>G0IYX1_CYCMS</name>
<evidence type="ECO:0000259" key="6">
    <source>
        <dbReference type="Pfam" id="PF07980"/>
    </source>
</evidence>
<feature type="domain" description="RagB/SusD" evidence="6">
    <location>
        <begin position="336"/>
        <end position="494"/>
    </location>
</feature>
<dbReference type="Pfam" id="PF07980">
    <property type="entry name" value="SusD_RagB"/>
    <property type="match status" value="1"/>
</dbReference>
<dbReference type="HOGENOM" id="CLU_015553_1_3_10"/>
<dbReference type="eggNOG" id="COG0702">
    <property type="taxonomic scope" value="Bacteria"/>
</dbReference>
<dbReference type="KEGG" id="cmr:Cycma_4414"/>
<dbReference type="PROSITE" id="PS51257">
    <property type="entry name" value="PROKAR_LIPOPROTEIN"/>
    <property type="match status" value="1"/>
</dbReference>
<evidence type="ECO:0000256" key="4">
    <source>
        <dbReference type="ARBA" id="ARBA00023136"/>
    </source>
</evidence>
<dbReference type="SUPFAM" id="SSF48452">
    <property type="entry name" value="TPR-like"/>
    <property type="match status" value="1"/>
</dbReference>
<dbReference type="STRING" id="880070.Cycma_4414"/>
<evidence type="ECO:0000313" key="8">
    <source>
        <dbReference type="EMBL" id="AEL28116.1"/>
    </source>
</evidence>
<dbReference type="Pfam" id="PF14322">
    <property type="entry name" value="SusD-like_3"/>
    <property type="match status" value="1"/>
</dbReference>
<evidence type="ECO:0000256" key="1">
    <source>
        <dbReference type="ARBA" id="ARBA00004442"/>
    </source>
</evidence>
<sequence length="494" mass="55880">MKKTINLIIIVSLLFSCSEDFLDRQPEDALSTGAFYNNPSEIKAGLAACYAPFQNIYSRNQVPQYLEISSDDGKDVLWQSNDYLLKKNTGNSRPNFWRDHYKVIVNSNNIIDIIEDYTPLNAEEENLVKVYQAEAKFLRALAYFNLVRLYGDVPKVVDRLDDPNQAIGIGRTSKDEIYSSVIIPDLEAAIEGCLKKDDGSLQGEEARATKGAALTILGKVYLTINNPTMAEAILKRLIVDKEAGNYSLLSNFEEIHQPDNKFNEESIFEINYNAALGQPNFLFKWMTNENGYLYGIASGGGPIVMFNFMKEFVEDNDWIDEPDWSRYNATLDSGKLEGGSPELQPWPKKFTPETSTLAQYNITGTDFNYMVTRYADALLMYGEALVANNKASEALPYFNMVRERAGLKGLTVDQLDIEQILHERRVELAFEGHRFFDLVRTGKAVEKISWALMNVVGFDARIFTTEPIEEYQLLLPIPVAEIQKDASLNQNPGY</sequence>
<protein>
    <submittedName>
        <fullName evidence="8">RagB/SusD domain-containing protein</fullName>
    </submittedName>
</protein>
<dbReference type="RefSeq" id="WP_014022400.1">
    <property type="nucleotide sequence ID" value="NC_015914.1"/>
</dbReference>
<evidence type="ECO:0000313" key="9">
    <source>
        <dbReference type="Proteomes" id="UP000001635"/>
    </source>
</evidence>
<dbReference type="InterPro" id="IPR012944">
    <property type="entry name" value="SusD_RagB_dom"/>
</dbReference>
<dbReference type="Proteomes" id="UP000001635">
    <property type="component" value="Chromosome"/>
</dbReference>
<dbReference type="OrthoDB" id="691907at2"/>
<keyword evidence="5" id="KW-0998">Cell outer membrane</keyword>
<reference evidence="9" key="1">
    <citation type="submission" date="2011-07" db="EMBL/GenBank/DDBJ databases">
        <title>The complete genome of Cyclobacterium marinum DSM 745.</title>
        <authorList>
            <person name="Lucas S."/>
            <person name="Han J."/>
            <person name="Lapidus A."/>
            <person name="Bruce D."/>
            <person name="Goodwin L."/>
            <person name="Pitluck S."/>
            <person name="Peters L."/>
            <person name="Kyrpides N."/>
            <person name="Mavromatis K."/>
            <person name="Ivanova N."/>
            <person name="Ovchinnikova G."/>
            <person name="Chertkov O."/>
            <person name="Detter J.C."/>
            <person name="Tapia R."/>
            <person name="Han C."/>
            <person name="Land M."/>
            <person name="Hauser L."/>
            <person name="Markowitz V."/>
            <person name="Cheng J.-F."/>
            <person name="Hugenholtz P."/>
            <person name="Woyke T."/>
            <person name="Wu D."/>
            <person name="Tindall B."/>
            <person name="Schuetze A."/>
            <person name="Brambilla E."/>
            <person name="Klenk H.-P."/>
            <person name="Eisen J.A."/>
        </authorList>
    </citation>
    <scope>NUCLEOTIDE SEQUENCE [LARGE SCALE GENOMIC DNA]</scope>
    <source>
        <strain evidence="9">ATCC 25205 / DSM 745 / LMG 13164 / NCIMB 1802</strain>
    </source>
</reference>
<evidence type="ECO:0000256" key="3">
    <source>
        <dbReference type="ARBA" id="ARBA00022729"/>
    </source>
</evidence>
<keyword evidence="9" id="KW-1185">Reference proteome</keyword>
<dbReference type="CDD" id="cd08977">
    <property type="entry name" value="SusD"/>
    <property type="match status" value="1"/>
</dbReference>
<gene>
    <name evidence="8" type="ordered locus">Cycma_4414</name>
</gene>
<dbReference type="AlphaFoldDB" id="G0IYX1"/>
<dbReference type="InterPro" id="IPR011990">
    <property type="entry name" value="TPR-like_helical_dom_sf"/>
</dbReference>
<dbReference type="InterPro" id="IPR033985">
    <property type="entry name" value="SusD-like_N"/>
</dbReference>
<feature type="domain" description="SusD-like N-terminal" evidence="7">
    <location>
        <begin position="20"/>
        <end position="222"/>
    </location>
</feature>
<evidence type="ECO:0000256" key="2">
    <source>
        <dbReference type="ARBA" id="ARBA00006275"/>
    </source>
</evidence>
<proteinExistence type="inferred from homology"/>
<organism evidence="8 9">
    <name type="scientific">Cyclobacterium marinum (strain ATCC 25205 / DSM 745 / LMG 13164 / NCIMB 1802)</name>
    <name type="common">Flectobacillus marinus</name>
    <dbReference type="NCBI Taxonomy" id="880070"/>
    <lineage>
        <taxon>Bacteria</taxon>
        <taxon>Pseudomonadati</taxon>
        <taxon>Bacteroidota</taxon>
        <taxon>Cytophagia</taxon>
        <taxon>Cytophagales</taxon>
        <taxon>Cyclobacteriaceae</taxon>
        <taxon>Cyclobacterium</taxon>
    </lineage>
</organism>
<evidence type="ECO:0000259" key="7">
    <source>
        <dbReference type="Pfam" id="PF14322"/>
    </source>
</evidence>
<keyword evidence="4" id="KW-0472">Membrane</keyword>
<comment type="similarity">
    <text evidence="2">Belongs to the SusD family.</text>
</comment>
<accession>G0IYX1</accession>
<keyword evidence="3" id="KW-0732">Signal</keyword>
<evidence type="ECO:0000256" key="5">
    <source>
        <dbReference type="ARBA" id="ARBA00023237"/>
    </source>
</evidence>
<comment type="subcellular location">
    <subcellularLocation>
        <location evidence="1">Cell outer membrane</location>
    </subcellularLocation>
</comment>
<dbReference type="Gene3D" id="1.25.40.390">
    <property type="match status" value="1"/>
</dbReference>
<dbReference type="GO" id="GO:0009279">
    <property type="term" value="C:cell outer membrane"/>
    <property type="evidence" value="ECO:0007669"/>
    <property type="project" value="UniProtKB-SubCell"/>
</dbReference>